<evidence type="ECO:0000313" key="1">
    <source>
        <dbReference type="EMBL" id="JAN36757.1"/>
    </source>
</evidence>
<sequence>MGALVSVAGQHRFCVRGTGMRKVAPSGERYSRVFTSRGGPRMSQHAVMAEELFSLYLAGVGLRAVPCLKGGEQGGDYLRASDVDEMASNDPSCNTDQGV</sequence>
<dbReference type="EMBL" id="GDIQ01057980">
    <property type="protein sequence ID" value="JAN36757.1"/>
    <property type="molecule type" value="Transcribed_RNA"/>
</dbReference>
<dbReference type="AlphaFoldDB" id="A0A0N8E661"/>
<name>A0A0N8E661_9CRUS</name>
<organism evidence="1">
    <name type="scientific">Daphnia magna</name>
    <dbReference type="NCBI Taxonomy" id="35525"/>
    <lineage>
        <taxon>Eukaryota</taxon>
        <taxon>Metazoa</taxon>
        <taxon>Ecdysozoa</taxon>
        <taxon>Arthropoda</taxon>
        <taxon>Crustacea</taxon>
        <taxon>Branchiopoda</taxon>
        <taxon>Diplostraca</taxon>
        <taxon>Cladocera</taxon>
        <taxon>Anomopoda</taxon>
        <taxon>Daphniidae</taxon>
        <taxon>Daphnia</taxon>
    </lineage>
</organism>
<protein>
    <submittedName>
        <fullName evidence="1">Uncharacterized protein</fullName>
    </submittedName>
</protein>
<dbReference type="EMBL" id="GDIQ01023636">
    <property type="protein sequence ID" value="JAN71101.1"/>
    <property type="molecule type" value="Transcribed_RNA"/>
</dbReference>
<reference evidence="1" key="1">
    <citation type="submission" date="2015-10" db="EMBL/GenBank/DDBJ databases">
        <title>EvidentialGene: Evidence-directed Construction of Complete mRNA Transcriptomes without Genomes.</title>
        <authorList>
            <person name="Gilbert D.G."/>
        </authorList>
    </citation>
    <scope>NUCLEOTIDE SEQUENCE</scope>
</reference>
<proteinExistence type="predicted"/>
<accession>A0A0N8E661</accession>